<dbReference type="AlphaFoldDB" id="A0A1Y2GCF7"/>
<evidence type="ECO:0000313" key="3">
    <source>
        <dbReference type="Proteomes" id="UP000193648"/>
    </source>
</evidence>
<gene>
    <name evidence="2" type="ORF">BCR41DRAFT_389023</name>
</gene>
<evidence type="ECO:0000313" key="2">
    <source>
        <dbReference type="EMBL" id="ORZ06991.1"/>
    </source>
</evidence>
<proteinExistence type="predicted"/>
<name>A0A1Y2GCF7_9FUNG</name>
<dbReference type="OrthoDB" id="2447368at2759"/>
<protein>
    <submittedName>
        <fullName evidence="2">Uncharacterized protein</fullName>
    </submittedName>
</protein>
<reference evidence="2 3" key="1">
    <citation type="submission" date="2016-07" db="EMBL/GenBank/DDBJ databases">
        <title>Pervasive Adenine N6-methylation of Active Genes in Fungi.</title>
        <authorList>
            <consortium name="DOE Joint Genome Institute"/>
            <person name="Mondo S.J."/>
            <person name="Dannebaum R.O."/>
            <person name="Kuo R.C."/>
            <person name="Labutti K."/>
            <person name="Haridas S."/>
            <person name="Kuo A."/>
            <person name="Salamov A."/>
            <person name="Ahrendt S.R."/>
            <person name="Lipzen A."/>
            <person name="Sullivan W."/>
            <person name="Andreopoulos W.B."/>
            <person name="Clum A."/>
            <person name="Lindquist E."/>
            <person name="Daum C."/>
            <person name="Ramamoorthy G.K."/>
            <person name="Gryganskyi A."/>
            <person name="Culley D."/>
            <person name="Magnuson J.K."/>
            <person name="James T.Y."/>
            <person name="O'Malley M.A."/>
            <person name="Stajich J.E."/>
            <person name="Spatafora J.W."/>
            <person name="Visel A."/>
            <person name="Grigoriev I.V."/>
        </authorList>
    </citation>
    <scope>NUCLEOTIDE SEQUENCE [LARGE SCALE GENOMIC DNA]</scope>
    <source>
        <strain evidence="2 3">NRRL 3116</strain>
    </source>
</reference>
<feature type="region of interest" description="Disordered" evidence="1">
    <location>
        <begin position="312"/>
        <end position="336"/>
    </location>
</feature>
<feature type="region of interest" description="Disordered" evidence="1">
    <location>
        <begin position="188"/>
        <end position="216"/>
    </location>
</feature>
<accession>A0A1Y2GCF7</accession>
<dbReference type="Proteomes" id="UP000193648">
    <property type="component" value="Unassembled WGS sequence"/>
</dbReference>
<keyword evidence="3" id="KW-1185">Reference proteome</keyword>
<feature type="compositionally biased region" description="Low complexity" evidence="1">
    <location>
        <begin position="199"/>
        <end position="210"/>
    </location>
</feature>
<feature type="region of interest" description="Disordered" evidence="1">
    <location>
        <begin position="71"/>
        <end position="136"/>
    </location>
</feature>
<organism evidence="2 3">
    <name type="scientific">Lobosporangium transversale</name>
    <dbReference type="NCBI Taxonomy" id="64571"/>
    <lineage>
        <taxon>Eukaryota</taxon>
        <taxon>Fungi</taxon>
        <taxon>Fungi incertae sedis</taxon>
        <taxon>Mucoromycota</taxon>
        <taxon>Mortierellomycotina</taxon>
        <taxon>Mortierellomycetes</taxon>
        <taxon>Mortierellales</taxon>
        <taxon>Mortierellaceae</taxon>
        <taxon>Lobosporangium</taxon>
    </lineage>
</organism>
<feature type="compositionally biased region" description="Polar residues" evidence="1">
    <location>
        <begin position="312"/>
        <end position="325"/>
    </location>
</feature>
<feature type="compositionally biased region" description="Polar residues" evidence="1">
    <location>
        <begin position="125"/>
        <end position="135"/>
    </location>
</feature>
<dbReference type="RefSeq" id="XP_021877787.1">
    <property type="nucleotide sequence ID" value="XM_022028078.1"/>
</dbReference>
<dbReference type="GeneID" id="33569921"/>
<dbReference type="EMBL" id="MCFF01000043">
    <property type="protein sequence ID" value="ORZ06991.1"/>
    <property type="molecule type" value="Genomic_DNA"/>
</dbReference>
<feature type="region of interest" description="Disordered" evidence="1">
    <location>
        <begin position="266"/>
        <end position="294"/>
    </location>
</feature>
<feature type="compositionally biased region" description="Low complexity" evidence="1">
    <location>
        <begin position="30"/>
        <end position="45"/>
    </location>
</feature>
<sequence length="336" mass="37840">MGTLITFISQHISLSPSARDRERDDYFGHQFQNQKRPQQQQQQSQLSSCFHQRERALQQFPCEEKHSFNPHYQHNLSTSPSYSIPPSLSSSPSNSSPSSAYTSSSHSSLSRATGFRSLPQDSHMHQYNYNTYSGNNKHDYSYHRRYNRRQALKCYTSQQQESYVVDDWMFGIAEDDEYHNSMSTNMMRASPQESPISPPLSTSTVSLKSSFSRKNRTQRGSVLSMFSTASRSTVTFSPAVVEHIVRTTDHPKTSIGLLPTISESTLSSSSASVSSSPSSTSPSSSKKLSAKQSLMRIAHCSKSEDGWCTQKAGQYTQRYASTPRSMSIDGRRSRRM</sequence>
<feature type="region of interest" description="Disordered" evidence="1">
    <location>
        <begin position="29"/>
        <end position="49"/>
    </location>
</feature>
<feature type="compositionally biased region" description="Low complexity" evidence="1">
    <location>
        <begin position="77"/>
        <end position="110"/>
    </location>
</feature>
<dbReference type="InParanoid" id="A0A1Y2GCF7"/>
<evidence type="ECO:0000256" key="1">
    <source>
        <dbReference type="SAM" id="MobiDB-lite"/>
    </source>
</evidence>
<comment type="caution">
    <text evidence="2">The sequence shown here is derived from an EMBL/GenBank/DDBJ whole genome shotgun (WGS) entry which is preliminary data.</text>
</comment>